<evidence type="ECO:0000313" key="1">
    <source>
        <dbReference type="EMBL" id="GAH07313.1"/>
    </source>
</evidence>
<protein>
    <submittedName>
        <fullName evidence="1">Uncharacterized protein</fullName>
    </submittedName>
</protein>
<reference evidence="1" key="1">
    <citation type="journal article" date="2014" name="Front. Microbiol.">
        <title>High frequency of phylogenetically diverse reductive dehalogenase-homologous genes in deep subseafloor sedimentary metagenomes.</title>
        <authorList>
            <person name="Kawai M."/>
            <person name="Futagami T."/>
            <person name="Toyoda A."/>
            <person name="Takaki Y."/>
            <person name="Nishi S."/>
            <person name="Hori S."/>
            <person name="Arai W."/>
            <person name="Tsubouchi T."/>
            <person name="Morono Y."/>
            <person name="Uchiyama I."/>
            <person name="Ito T."/>
            <person name="Fujiyama A."/>
            <person name="Inagaki F."/>
            <person name="Takami H."/>
        </authorList>
    </citation>
    <scope>NUCLEOTIDE SEQUENCE</scope>
    <source>
        <strain evidence="1">Expedition CK06-06</strain>
    </source>
</reference>
<feature type="non-terminal residue" evidence="1">
    <location>
        <position position="154"/>
    </location>
</feature>
<comment type="caution">
    <text evidence="1">The sequence shown here is derived from an EMBL/GenBank/DDBJ whole genome shotgun (WGS) entry which is preliminary data.</text>
</comment>
<proteinExistence type="predicted"/>
<feature type="non-terminal residue" evidence="1">
    <location>
        <position position="1"/>
    </location>
</feature>
<gene>
    <name evidence="1" type="ORF">S01H4_62603</name>
</gene>
<accession>X1EF63</accession>
<name>X1EF63_9ZZZZ</name>
<organism evidence="1">
    <name type="scientific">marine sediment metagenome</name>
    <dbReference type="NCBI Taxonomy" id="412755"/>
    <lineage>
        <taxon>unclassified sequences</taxon>
        <taxon>metagenomes</taxon>
        <taxon>ecological metagenomes</taxon>
    </lineage>
</organism>
<dbReference type="EMBL" id="BART01037405">
    <property type="protein sequence ID" value="GAH07313.1"/>
    <property type="molecule type" value="Genomic_DNA"/>
</dbReference>
<sequence length="154" mass="16380">DFETTHVNMAIPFGTPGAVTEHDVSWPMDILMWRTLLTPLSDMIGDQISVLAAPETTVGIVTSLVSIGDTVINVNSTVTDNTIRGFLITLDDGVNKDVLGRCTNVDGGAGTITVTTPTTYSFAAMTTPVKISVYLLKDIDITDTKVIDIGSKGF</sequence>
<dbReference type="AlphaFoldDB" id="X1EF63"/>